<dbReference type="InterPro" id="IPR050343">
    <property type="entry name" value="RsuA_PseudoU_synthase"/>
</dbReference>
<dbReference type="PANTHER" id="PTHR47683:SF2">
    <property type="entry name" value="RNA-BINDING S4 DOMAIN-CONTAINING PROTEIN"/>
    <property type="match status" value="1"/>
</dbReference>
<keyword evidence="6" id="KW-1185">Reference proteome</keyword>
<dbReference type="RefSeq" id="WP_260575162.1">
    <property type="nucleotide sequence ID" value="NZ_CP104205.1"/>
</dbReference>
<dbReference type="Gene3D" id="3.30.70.580">
    <property type="entry name" value="Pseudouridine synthase I, catalytic domain, N-terminal subdomain"/>
    <property type="match status" value="1"/>
</dbReference>
<keyword evidence="2 3" id="KW-0413">Isomerase</keyword>
<dbReference type="InterPro" id="IPR020103">
    <property type="entry name" value="PsdUridine_synth_cat_dom_sf"/>
</dbReference>
<dbReference type="Pfam" id="PF00849">
    <property type="entry name" value="PseudoU_synth_2"/>
    <property type="match status" value="1"/>
</dbReference>
<accession>A0ABY5YBU3</accession>
<dbReference type="NCBIfam" id="TIGR00093">
    <property type="entry name" value="pseudouridine synthase"/>
    <property type="match status" value="1"/>
</dbReference>
<evidence type="ECO:0000256" key="2">
    <source>
        <dbReference type="ARBA" id="ARBA00023235"/>
    </source>
</evidence>
<dbReference type="SUPFAM" id="SSF55120">
    <property type="entry name" value="Pseudouridine synthase"/>
    <property type="match status" value="1"/>
</dbReference>
<evidence type="ECO:0000313" key="5">
    <source>
        <dbReference type="EMBL" id="UWX56527.1"/>
    </source>
</evidence>
<dbReference type="Gene3D" id="3.30.70.1560">
    <property type="entry name" value="Alpha-L RNA-binding motif"/>
    <property type="match status" value="1"/>
</dbReference>
<evidence type="ECO:0000256" key="1">
    <source>
        <dbReference type="ARBA" id="ARBA00008348"/>
    </source>
</evidence>
<dbReference type="InterPro" id="IPR020094">
    <property type="entry name" value="TruA/RsuA/RluB/E/F_N"/>
</dbReference>
<dbReference type="Proteomes" id="UP001059209">
    <property type="component" value="Chromosome"/>
</dbReference>
<dbReference type="InterPro" id="IPR042092">
    <property type="entry name" value="PsdUridine_s_RsuA/RluB/E/F_cat"/>
</dbReference>
<dbReference type="PROSITE" id="PS01149">
    <property type="entry name" value="PSI_RSU"/>
    <property type="match status" value="1"/>
</dbReference>
<sequence>MNPVYMDIHSHYKLYKPFGVLSQLTSGEKRQLQKKRFLSELFEFPKGIMPIGRLDEKSEGLLLMTTDGKLANCINNSGIEKEYWVQLDGSIDQTAIEKLEVGVTIGIFGKSYTTKPCMVEKLEEVPTLPDANPKLRIGLHRPTSWIKIILTEGKFRQIRKMTAAVGYPTVRLVRVRVGTISLEGLMESSVEKVQDLSTQLFGGESGK</sequence>
<protein>
    <recommendedName>
        <fullName evidence="3">Pseudouridine synthase</fullName>
        <ecNumber evidence="3">5.4.99.-</ecNumber>
    </recommendedName>
</protein>
<name>A0ABY5YBU3_9FLAO</name>
<dbReference type="EMBL" id="CP104205">
    <property type="protein sequence ID" value="UWX56527.1"/>
    <property type="molecule type" value="Genomic_DNA"/>
</dbReference>
<reference evidence="5" key="1">
    <citation type="submission" date="2022-09" db="EMBL/GenBank/DDBJ databases">
        <title>Maribacter litopenaei sp. nov., isolated from the intestinal tract of the Pacific White Shrimp, Litopenaeus vannamei.</title>
        <authorList>
            <person name="Kim S.Y."/>
            <person name="Hwang C.Y."/>
        </authorList>
    </citation>
    <scope>NUCLEOTIDE SEQUENCE</scope>
    <source>
        <strain evidence="5">HL-LV01</strain>
    </source>
</reference>
<evidence type="ECO:0000313" key="6">
    <source>
        <dbReference type="Proteomes" id="UP001059209"/>
    </source>
</evidence>
<comment type="similarity">
    <text evidence="1 3">Belongs to the pseudouridine synthase RsuA family.</text>
</comment>
<dbReference type="InterPro" id="IPR006145">
    <property type="entry name" value="PsdUridine_synth_RsuA/RluA"/>
</dbReference>
<dbReference type="InterPro" id="IPR000748">
    <property type="entry name" value="PsdUridine_synth_RsuA/RluB/E/F"/>
</dbReference>
<dbReference type="InterPro" id="IPR018496">
    <property type="entry name" value="PsdUridine_synth_RsuA/RluB_CS"/>
</dbReference>
<dbReference type="PANTHER" id="PTHR47683">
    <property type="entry name" value="PSEUDOURIDINE SYNTHASE FAMILY PROTEIN-RELATED"/>
    <property type="match status" value="1"/>
</dbReference>
<organism evidence="5 6">
    <name type="scientific">Maribacter litopenaei</name>
    <dbReference type="NCBI Taxonomy" id="2976127"/>
    <lineage>
        <taxon>Bacteria</taxon>
        <taxon>Pseudomonadati</taxon>
        <taxon>Bacteroidota</taxon>
        <taxon>Flavobacteriia</taxon>
        <taxon>Flavobacteriales</taxon>
        <taxon>Flavobacteriaceae</taxon>
        <taxon>Maribacter</taxon>
    </lineage>
</organism>
<feature type="domain" description="Pseudouridine synthase RsuA/RluA-like" evidence="4">
    <location>
        <begin position="14"/>
        <end position="164"/>
    </location>
</feature>
<gene>
    <name evidence="5" type="ORF">NYZ99_10245</name>
</gene>
<dbReference type="EC" id="5.4.99.-" evidence="3"/>
<proteinExistence type="inferred from homology"/>
<evidence type="ECO:0000256" key="3">
    <source>
        <dbReference type="RuleBase" id="RU003887"/>
    </source>
</evidence>
<evidence type="ECO:0000259" key="4">
    <source>
        <dbReference type="Pfam" id="PF00849"/>
    </source>
</evidence>